<reference evidence="3 4" key="1">
    <citation type="submission" date="2019-07" db="EMBL/GenBank/DDBJ databases">
        <title>Whole genome shotgun sequence of Deinococcus cellulosilyticus NBRC 106333.</title>
        <authorList>
            <person name="Hosoyama A."/>
            <person name="Uohara A."/>
            <person name="Ohji S."/>
            <person name="Ichikawa N."/>
        </authorList>
    </citation>
    <scope>NUCLEOTIDE SEQUENCE [LARGE SCALE GENOMIC DNA]</scope>
    <source>
        <strain evidence="3 4">NBRC 106333</strain>
    </source>
</reference>
<dbReference type="PANTHER" id="PTHR43559">
    <property type="entry name" value="HYDROLASE YCAC-RELATED"/>
    <property type="match status" value="1"/>
</dbReference>
<keyword evidence="4" id="KW-1185">Reference proteome</keyword>
<dbReference type="InterPro" id="IPR053152">
    <property type="entry name" value="Hydrolase_YcaC-like"/>
</dbReference>
<keyword evidence="3" id="KW-0378">Hydrolase</keyword>
<dbReference type="RefSeq" id="WP_146887482.1">
    <property type="nucleotide sequence ID" value="NZ_BJXB01000020.1"/>
</dbReference>
<dbReference type="Gene3D" id="3.40.50.850">
    <property type="entry name" value="Isochorismatase-like"/>
    <property type="match status" value="1"/>
</dbReference>
<dbReference type="Pfam" id="PF00857">
    <property type="entry name" value="Isochorismatase"/>
    <property type="match status" value="1"/>
</dbReference>
<dbReference type="OrthoDB" id="9796485at2"/>
<evidence type="ECO:0000313" key="3">
    <source>
        <dbReference type="EMBL" id="GEM48421.1"/>
    </source>
</evidence>
<dbReference type="Proteomes" id="UP000321306">
    <property type="component" value="Unassembled WGS sequence"/>
</dbReference>
<dbReference type="SUPFAM" id="SSF52499">
    <property type="entry name" value="Isochorismatase-like hydrolases"/>
    <property type="match status" value="1"/>
</dbReference>
<protein>
    <submittedName>
        <fullName evidence="3">Hydrolase</fullName>
    </submittedName>
</protein>
<accession>A0A511N7N0</accession>
<feature type="domain" description="Isochorismatase-like" evidence="2">
    <location>
        <begin position="63"/>
        <end position="217"/>
    </location>
</feature>
<dbReference type="InterPro" id="IPR000868">
    <property type="entry name" value="Isochorismatase-like_dom"/>
</dbReference>
<dbReference type="PANTHER" id="PTHR43559:SF3">
    <property type="entry name" value="HYDROLASE YCAC-RELATED"/>
    <property type="match status" value="1"/>
</dbReference>
<name>A0A511N7N0_DEIC1</name>
<sequence>MKNLKVLSLSFLLTVPAALAQTAPGNPEVISPVQDGVLLPETGAQAAREAGRFVYDKPTPENTIFLFIDHQVGLVSGIRDFTSLAEYRNNVVGLAKIAKALNIPVLLTSSNAQWQNGDTLPELRQIFPNETIYRRTGIINAYEDPTFRKALQDMVQKTGRRHIVISGVTLGTCVSFPTLSMLQDGYRVYPVVDASGAWSRYEAEVAMQRMTRAGAELHSVFALGAELQADWKKPSATAMLAPFRENLPEYGLVLDNFWNNYGQKVVPDPFKP</sequence>
<gene>
    <name evidence="3" type="ORF">DC3_40560</name>
</gene>
<evidence type="ECO:0000313" key="4">
    <source>
        <dbReference type="Proteomes" id="UP000321306"/>
    </source>
</evidence>
<keyword evidence="1" id="KW-0732">Signal</keyword>
<evidence type="ECO:0000259" key="2">
    <source>
        <dbReference type="Pfam" id="PF00857"/>
    </source>
</evidence>
<dbReference type="AlphaFoldDB" id="A0A511N7N0"/>
<dbReference type="InterPro" id="IPR036380">
    <property type="entry name" value="Isochorismatase-like_sf"/>
</dbReference>
<feature type="signal peptide" evidence="1">
    <location>
        <begin position="1"/>
        <end position="20"/>
    </location>
</feature>
<evidence type="ECO:0000256" key="1">
    <source>
        <dbReference type="SAM" id="SignalP"/>
    </source>
</evidence>
<feature type="chain" id="PRO_5021765051" evidence="1">
    <location>
        <begin position="21"/>
        <end position="272"/>
    </location>
</feature>
<proteinExistence type="predicted"/>
<comment type="caution">
    <text evidence="3">The sequence shown here is derived from an EMBL/GenBank/DDBJ whole genome shotgun (WGS) entry which is preliminary data.</text>
</comment>
<dbReference type="EMBL" id="BJXB01000020">
    <property type="protein sequence ID" value="GEM48421.1"/>
    <property type="molecule type" value="Genomic_DNA"/>
</dbReference>
<organism evidence="3 4">
    <name type="scientific">Deinococcus cellulosilyticus (strain DSM 18568 / NBRC 106333 / KACC 11606 / 5516J-15)</name>
    <dbReference type="NCBI Taxonomy" id="1223518"/>
    <lineage>
        <taxon>Bacteria</taxon>
        <taxon>Thermotogati</taxon>
        <taxon>Deinococcota</taxon>
        <taxon>Deinococci</taxon>
        <taxon>Deinococcales</taxon>
        <taxon>Deinococcaceae</taxon>
        <taxon>Deinococcus</taxon>
    </lineage>
</organism>
<dbReference type="GO" id="GO:0016787">
    <property type="term" value="F:hydrolase activity"/>
    <property type="evidence" value="ECO:0007669"/>
    <property type="project" value="UniProtKB-KW"/>
</dbReference>